<proteinExistence type="predicted"/>
<dbReference type="EMBL" id="LBVP01000011">
    <property type="protein sequence ID" value="KKQ89587.1"/>
    <property type="molecule type" value="Genomic_DNA"/>
</dbReference>
<reference evidence="2 3" key="1">
    <citation type="journal article" date="2015" name="Nature">
        <title>rRNA introns, odd ribosomes, and small enigmatic genomes across a large radiation of phyla.</title>
        <authorList>
            <person name="Brown C.T."/>
            <person name="Hug L.A."/>
            <person name="Thomas B.C."/>
            <person name="Sharon I."/>
            <person name="Castelle C.J."/>
            <person name="Singh A."/>
            <person name="Wilkins M.J."/>
            <person name="Williams K.H."/>
            <person name="Banfield J.F."/>
        </authorList>
    </citation>
    <scope>NUCLEOTIDE SEQUENCE [LARGE SCALE GENOMIC DNA]</scope>
</reference>
<dbReference type="AlphaFoldDB" id="A0A0G0LEY6"/>
<evidence type="ECO:0000259" key="1">
    <source>
        <dbReference type="Pfam" id="PF01243"/>
    </source>
</evidence>
<protein>
    <recommendedName>
        <fullName evidence="1">Pyridoxamine 5'-phosphate oxidase N-terminal domain-containing protein</fullName>
    </recommendedName>
</protein>
<feature type="domain" description="Pyridoxamine 5'-phosphate oxidase N-terminal" evidence="1">
    <location>
        <begin position="7"/>
        <end position="136"/>
    </location>
</feature>
<dbReference type="Gene3D" id="2.30.110.10">
    <property type="entry name" value="Electron Transport, Fmn-binding Protein, Chain A"/>
    <property type="match status" value="1"/>
</dbReference>
<name>A0A0G0LEY6_9BACT</name>
<sequence length="157" mass="18349">MNDELIKRAKTIISKILYITIATSNKLGIPWNTPVYSAFDKDYNFYWISWRKNQHSKNIKENSQIFIVIYDSTAVEGQGHGVYIQAKAYELDDNKEVEYALKYLDGRINKTGRHKASQFQGSKPRRIYKAVPEKVWVNTDIRINGEFVDDRIEINLN</sequence>
<evidence type="ECO:0000313" key="3">
    <source>
        <dbReference type="Proteomes" id="UP000034893"/>
    </source>
</evidence>
<dbReference type="Proteomes" id="UP000034893">
    <property type="component" value="Unassembled WGS sequence"/>
</dbReference>
<dbReference type="InterPro" id="IPR011576">
    <property type="entry name" value="Pyridox_Oxase_N"/>
</dbReference>
<gene>
    <name evidence="2" type="ORF">UT12_C0011G0043</name>
</gene>
<organism evidence="2 3">
    <name type="scientific">Candidatus Curtissbacteria bacterium GW2011_GWC2_38_9</name>
    <dbReference type="NCBI Taxonomy" id="1618414"/>
    <lineage>
        <taxon>Bacteria</taxon>
        <taxon>Candidatus Curtissiibacteriota</taxon>
    </lineage>
</organism>
<dbReference type="InterPro" id="IPR012349">
    <property type="entry name" value="Split_barrel_FMN-bd"/>
</dbReference>
<comment type="caution">
    <text evidence="2">The sequence shown here is derived from an EMBL/GenBank/DDBJ whole genome shotgun (WGS) entry which is preliminary data.</text>
</comment>
<evidence type="ECO:0000313" key="2">
    <source>
        <dbReference type="EMBL" id="KKQ89587.1"/>
    </source>
</evidence>
<accession>A0A0G0LEY6</accession>
<dbReference type="SUPFAM" id="SSF50475">
    <property type="entry name" value="FMN-binding split barrel"/>
    <property type="match status" value="1"/>
</dbReference>
<dbReference type="Pfam" id="PF01243">
    <property type="entry name" value="PNPOx_N"/>
    <property type="match status" value="1"/>
</dbReference>